<evidence type="ECO:0000313" key="7">
    <source>
        <dbReference type="EMBL" id="KAK2985542.1"/>
    </source>
</evidence>
<name>A0AA88RDW5_9ASTE</name>
<dbReference type="FunFam" id="3.30.1180.20:FF:000008">
    <property type="entry name" value="Uncharacterized protein"/>
    <property type="match status" value="1"/>
</dbReference>
<dbReference type="PROSITE" id="PS51481">
    <property type="entry name" value="DHAK"/>
    <property type="match status" value="1"/>
</dbReference>
<keyword evidence="3" id="KW-0418">Kinase</keyword>
<keyword evidence="2" id="KW-0547">Nucleotide-binding</keyword>
<dbReference type="InterPro" id="IPR050861">
    <property type="entry name" value="Dihydroxyacetone_Kinase"/>
</dbReference>
<dbReference type="GO" id="GO:0005829">
    <property type="term" value="C:cytosol"/>
    <property type="evidence" value="ECO:0007669"/>
    <property type="project" value="TreeGrafter"/>
</dbReference>
<dbReference type="InterPro" id="IPR036117">
    <property type="entry name" value="DhaL_dom_sf"/>
</dbReference>
<dbReference type="GO" id="GO:0004371">
    <property type="term" value="F:glycerone kinase activity"/>
    <property type="evidence" value="ECO:0007669"/>
    <property type="project" value="InterPro"/>
</dbReference>
<evidence type="ECO:0000256" key="3">
    <source>
        <dbReference type="ARBA" id="ARBA00022777"/>
    </source>
</evidence>
<dbReference type="Pfam" id="PF02733">
    <property type="entry name" value="Dak1"/>
    <property type="match status" value="1"/>
</dbReference>
<dbReference type="PANTHER" id="PTHR28629">
    <property type="entry name" value="TRIOKINASE/FMN CYCLASE"/>
    <property type="match status" value="1"/>
</dbReference>
<proteinExistence type="predicted"/>
<accession>A0AA88RDW5</accession>
<dbReference type="Pfam" id="PF02734">
    <property type="entry name" value="Dak2"/>
    <property type="match status" value="1"/>
</dbReference>
<dbReference type="Gene3D" id="3.30.1180.20">
    <property type="entry name" value="Dihydroxyacetone kinase, domain 2"/>
    <property type="match status" value="1"/>
</dbReference>
<keyword evidence="4" id="KW-0067">ATP-binding</keyword>
<dbReference type="PANTHER" id="PTHR28629:SF4">
    <property type="entry name" value="TRIOKINASE_FMN CYCLASE"/>
    <property type="match status" value="1"/>
</dbReference>
<evidence type="ECO:0000256" key="1">
    <source>
        <dbReference type="ARBA" id="ARBA00022679"/>
    </source>
</evidence>
<dbReference type="FunFam" id="1.25.40.340:FF:000002">
    <property type="entry name" value="Dihydroxyacetone kinase, L subunit"/>
    <property type="match status" value="1"/>
</dbReference>
<dbReference type="SUPFAM" id="SSF82549">
    <property type="entry name" value="DAK1/DegV-like"/>
    <property type="match status" value="1"/>
</dbReference>
<keyword evidence="8" id="KW-1185">Reference proteome</keyword>
<comment type="caution">
    <text evidence="7">The sequence shown here is derived from an EMBL/GenBank/DDBJ whole genome shotgun (WGS) entry which is preliminary data.</text>
</comment>
<evidence type="ECO:0000256" key="4">
    <source>
        <dbReference type="ARBA" id="ARBA00022840"/>
    </source>
</evidence>
<feature type="domain" description="DhaL" evidence="5">
    <location>
        <begin position="177"/>
        <end position="393"/>
    </location>
</feature>
<gene>
    <name evidence="7" type="ORF">RJ640_006429</name>
</gene>
<dbReference type="Proteomes" id="UP001187471">
    <property type="component" value="Unassembled WGS sequence"/>
</dbReference>
<protein>
    <submittedName>
        <fullName evidence="7">Uncharacterized protein</fullName>
    </submittedName>
</protein>
<evidence type="ECO:0000256" key="2">
    <source>
        <dbReference type="ARBA" id="ARBA00022741"/>
    </source>
</evidence>
<dbReference type="Gene3D" id="1.25.40.340">
    <property type="match status" value="1"/>
</dbReference>
<dbReference type="SMART" id="SM01120">
    <property type="entry name" value="Dak2"/>
    <property type="match status" value="1"/>
</dbReference>
<dbReference type="GO" id="GO:0005524">
    <property type="term" value="F:ATP binding"/>
    <property type="evidence" value="ECO:0007669"/>
    <property type="project" value="UniProtKB-KW"/>
</dbReference>
<feature type="domain" description="DhaK" evidence="6">
    <location>
        <begin position="1"/>
        <end position="76"/>
    </location>
</feature>
<dbReference type="AlphaFoldDB" id="A0AA88RDW5"/>
<keyword evidence="1" id="KW-0808">Transferase</keyword>
<reference evidence="7" key="1">
    <citation type="submission" date="2022-12" db="EMBL/GenBank/DDBJ databases">
        <title>Draft genome assemblies for two species of Escallonia (Escalloniales).</title>
        <authorList>
            <person name="Chanderbali A."/>
            <person name="Dervinis C."/>
            <person name="Anghel I."/>
            <person name="Soltis D."/>
            <person name="Soltis P."/>
            <person name="Zapata F."/>
        </authorList>
    </citation>
    <scope>NUCLEOTIDE SEQUENCE</scope>
    <source>
        <strain evidence="7">UCBG92.1500</strain>
        <tissue evidence="7">Leaf</tissue>
    </source>
</reference>
<dbReference type="InterPro" id="IPR004007">
    <property type="entry name" value="DhaL_dom"/>
</dbReference>
<evidence type="ECO:0000259" key="5">
    <source>
        <dbReference type="PROSITE" id="PS51480"/>
    </source>
</evidence>
<dbReference type="SUPFAM" id="SSF101473">
    <property type="entry name" value="DhaL-like"/>
    <property type="match status" value="1"/>
</dbReference>
<organism evidence="7 8">
    <name type="scientific">Escallonia rubra</name>
    <dbReference type="NCBI Taxonomy" id="112253"/>
    <lineage>
        <taxon>Eukaryota</taxon>
        <taxon>Viridiplantae</taxon>
        <taxon>Streptophyta</taxon>
        <taxon>Embryophyta</taxon>
        <taxon>Tracheophyta</taxon>
        <taxon>Spermatophyta</taxon>
        <taxon>Magnoliopsida</taxon>
        <taxon>eudicotyledons</taxon>
        <taxon>Gunneridae</taxon>
        <taxon>Pentapetalae</taxon>
        <taxon>asterids</taxon>
        <taxon>campanulids</taxon>
        <taxon>Escalloniales</taxon>
        <taxon>Escalloniaceae</taxon>
        <taxon>Escallonia</taxon>
    </lineage>
</organism>
<dbReference type="InterPro" id="IPR004006">
    <property type="entry name" value="DhaK_dom"/>
</dbReference>
<evidence type="ECO:0000259" key="6">
    <source>
        <dbReference type="PROSITE" id="PS51481"/>
    </source>
</evidence>
<dbReference type="PROSITE" id="PS51480">
    <property type="entry name" value="DHAL"/>
    <property type="match status" value="1"/>
</dbReference>
<sequence length="402" mass="43067">MSQARRRLGATPAMELMIAAGKAVPRLQLEHGLAVARVYTGSFMTSLDMAGFSITLMKADPAILQRLDAATKAPYWPVGVDGNRPPAKIPVPLPPSHVTKNDELALDSSLEQTQSFITPLPRHNSIRALHQKQMNILRLNQQPVHFIKPAIKPQSPNVAMQELKMLSRPQQLSEEGHILEVAIQAAAAAVINLRDSLNEWDSKAGDGDCGSTMFRGATAILEDMKKYYPLNDATETVYEIGSSIRRVMGGTSGIIYDIFFKAAYGQLKAKNHQMIKPVHYFIGQSFASIGSGADALEAAIAAVSKYGGARAGYRTLLDALIPASSVLKERLTAGDDPADAFVLASEAALAGAESTKLMQAQAGRATYISREILASVPDPGAVAAASWFRAAALAVKEKCQAS</sequence>
<evidence type="ECO:0000313" key="8">
    <source>
        <dbReference type="Proteomes" id="UP001187471"/>
    </source>
</evidence>
<dbReference type="EMBL" id="JAVXUO010001145">
    <property type="protein sequence ID" value="KAK2985542.1"/>
    <property type="molecule type" value="Genomic_DNA"/>
</dbReference>
<dbReference type="GO" id="GO:0019563">
    <property type="term" value="P:glycerol catabolic process"/>
    <property type="evidence" value="ECO:0007669"/>
    <property type="project" value="TreeGrafter"/>
</dbReference>